<gene>
    <name evidence="2" type="ORF">DGUA_6G015448</name>
</gene>
<dbReference type="OrthoDB" id="193931at2759"/>
<feature type="compositionally biased region" description="Low complexity" evidence="1">
    <location>
        <begin position="151"/>
        <end position="180"/>
    </location>
</feature>
<feature type="non-terminal residue" evidence="2">
    <location>
        <position position="1"/>
    </location>
</feature>
<protein>
    <submittedName>
        <fullName evidence="2">Uncharacterized protein</fullName>
    </submittedName>
</protein>
<feature type="region of interest" description="Disordered" evidence="1">
    <location>
        <begin position="119"/>
        <end position="188"/>
    </location>
</feature>
<feature type="compositionally biased region" description="Gly residues" evidence="1">
    <location>
        <begin position="14"/>
        <end position="24"/>
    </location>
</feature>
<evidence type="ECO:0000313" key="2">
    <source>
        <dbReference type="EMBL" id="SPP87703.1"/>
    </source>
</evidence>
<evidence type="ECO:0000256" key="1">
    <source>
        <dbReference type="SAM" id="MobiDB-lite"/>
    </source>
</evidence>
<dbReference type="AlphaFoldDB" id="A0A3B0K307"/>
<feature type="non-terminal residue" evidence="2">
    <location>
        <position position="216"/>
    </location>
</feature>
<feature type="region of interest" description="Disordered" evidence="1">
    <location>
        <begin position="80"/>
        <end position="99"/>
    </location>
</feature>
<feature type="compositionally biased region" description="Polar residues" evidence="1">
    <location>
        <begin position="85"/>
        <end position="99"/>
    </location>
</feature>
<reference evidence="3" key="1">
    <citation type="submission" date="2018-01" db="EMBL/GenBank/DDBJ databases">
        <authorList>
            <person name="Alioto T."/>
            <person name="Alioto T."/>
        </authorList>
    </citation>
    <scope>NUCLEOTIDE SEQUENCE [LARGE SCALE GENOMIC DNA]</scope>
</reference>
<dbReference type="Proteomes" id="UP000268350">
    <property type="component" value="Unassembled WGS sequence"/>
</dbReference>
<organism evidence="2 3">
    <name type="scientific">Drosophila guanche</name>
    <name type="common">Fruit fly</name>
    <dbReference type="NCBI Taxonomy" id="7266"/>
    <lineage>
        <taxon>Eukaryota</taxon>
        <taxon>Metazoa</taxon>
        <taxon>Ecdysozoa</taxon>
        <taxon>Arthropoda</taxon>
        <taxon>Hexapoda</taxon>
        <taxon>Insecta</taxon>
        <taxon>Pterygota</taxon>
        <taxon>Neoptera</taxon>
        <taxon>Endopterygota</taxon>
        <taxon>Diptera</taxon>
        <taxon>Brachycera</taxon>
        <taxon>Muscomorpha</taxon>
        <taxon>Ephydroidea</taxon>
        <taxon>Drosophilidae</taxon>
        <taxon>Drosophila</taxon>
        <taxon>Sophophora</taxon>
    </lineage>
</organism>
<accession>A0A3B0K307</accession>
<evidence type="ECO:0000313" key="3">
    <source>
        <dbReference type="Proteomes" id="UP000268350"/>
    </source>
</evidence>
<proteinExistence type="predicted"/>
<name>A0A3B0K307_DROGU</name>
<keyword evidence="3" id="KW-1185">Reference proteome</keyword>
<sequence length="216" mass="22652">IRRPAPFCGIGNGNGNGFGGGSGIRGPNSAPIRAESGNNFTGYMTTSPPICGPQTAPPVLISPNALAAAKQTIQQRLFGSGLPSKATQQTSKRPATWQPQAAYSSASIFQPASSSSPFKVLQQKYQQEQHRGAAGASSAMFTPPPSPQYAPPANSSSSNVNRSGHNSNSSNSNSSNNNCSTMPNVNYNVNSRTRPFHNQAQDTLNTNAMPAAMWLK</sequence>
<dbReference type="EMBL" id="OUUW01000013">
    <property type="protein sequence ID" value="SPP87703.1"/>
    <property type="molecule type" value="Genomic_DNA"/>
</dbReference>
<feature type="region of interest" description="Disordered" evidence="1">
    <location>
        <begin position="14"/>
        <end position="39"/>
    </location>
</feature>